<sequence length="285" mass="33818">MDIGNTLKKIRIERGLSQKEMCHDIVTTSYYSKVERGIHQISADNLLIILQKNNISVTDFFELVNLNDVYKNSLNTAISNEIEQAYYQLDVSHLKRIEENLNNIFQKNDYNYIFYTNLIKLTLFNINQDKNLLTEENKQFFKQKIFDMNNWDSFRLSLYNNMIDFYDLESNLTLINSITSKPNLIEIEPLLVETILINFIGYCIENNCDSYAAAFFSIIENMPTTPNNFFNKNMFTFFKNLVFYREIPDNSFLEKINQAVNVFNFLDMTEYGTKLHQFYQKNKKF</sequence>
<dbReference type="Gene3D" id="1.10.260.40">
    <property type="entry name" value="lambda repressor-like DNA-binding domains"/>
    <property type="match status" value="1"/>
</dbReference>
<dbReference type="SMART" id="SM00530">
    <property type="entry name" value="HTH_XRE"/>
    <property type="match status" value="1"/>
</dbReference>
<proteinExistence type="predicted"/>
<dbReference type="InterPro" id="IPR010982">
    <property type="entry name" value="Lambda_DNA-bd_dom_sf"/>
</dbReference>
<dbReference type="PANTHER" id="PTHR37038">
    <property type="entry name" value="TRANSCRIPTIONAL REGULATOR-RELATED"/>
    <property type="match status" value="1"/>
</dbReference>
<evidence type="ECO:0000313" key="3">
    <source>
        <dbReference type="Proteomes" id="UP000286773"/>
    </source>
</evidence>
<organism evidence="2 3">
    <name type="scientific">Vagococcus acidifermentans</name>
    <dbReference type="NCBI Taxonomy" id="564710"/>
    <lineage>
        <taxon>Bacteria</taxon>
        <taxon>Bacillati</taxon>
        <taxon>Bacillota</taxon>
        <taxon>Bacilli</taxon>
        <taxon>Lactobacillales</taxon>
        <taxon>Enterococcaceae</taxon>
        <taxon>Vagococcus</taxon>
    </lineage>
</organism>
<dbReference type="InterPro" id="IPR001387">
    <property type="entry name" value="Cro/C1-type_HTH"/>
</dbReference>
<dbReference type="PROSITE" id="PS50943">
    <property type="entry name" value="HTH_CROC1"/>
    <property type="match status" value="1"/>
</dbReference>
<dbReference type="GO" id="GO:0003677">
    <property type="term" value="F:DNA binding"/>
    <property type="evidence" value="ECO:0007669"/>
    <property type="project" value="InterPro"/>
</dbReference>
<dbReference type="Pfam" id="PF01381">
    <property type="entry name" value="HTH_3"/>
    <property type="match status" value="1"/>
</dbReference>
<dbReference type="NCBIfam" id="TIGR01716">
    <property type="entry name" value="RGG_Cterm"/>
    <property type="match status" value="1"/>
</dbReference>
<dbReference type="Proteomes" id="UP000286773">
    <property type="component" value="Unassembled WGS sequence"/>
</dbReference>
<gene>
    <name evidence="2" type="ORF">CBF27_12080</name>
</gene>
<feature type="domain" description="HTH cro/C1-type" evidence="1">
    <location>
        <begin position="7"/>
        <end position="60"/>
    </location>
</feature>
<dbReference type="SUPFAM" id="SSF47413">
    <property type="entry name" value="lambda repressor-like DNA-binding domains"/>
    <property type="match status" value="1"/>
</dbReference>
<keyword evidence="3" id="KW-1185">Reference proteome</keyword>
<dbReference type="RefSeq" id="WP_126814675.1">
    <property type="nucleotide sequence ID" value="NZ_NGKC01000017.1"/>
</dbReference>
<dbReference type="CDD" id="cd00093">
    <property type="entry name" value="HTH_XRE"/>
    <property type="match status" value="1"/>
</dbReference>
<dbReference type="AlphaFoldDB" id="A0A430AN85"/>
<evidence type="ECO:0000313" key="2">
    <source>
        <dbReference type="EMBL" id="RSU09620.1"/>
    </source>
</evidence>
<dbReference type="EMBL" id="NGKC01000017">
    <property type="protein sequence ID" value="RSU09620.1"/>
    <property type="molecule type" value="Genomic_DNA"/>
</dbReference>
<name>A0A430AN85_9ENTE</name>
<comment type="caution">
    <text evidence="2">The sequence shown here is derived from an EMBL/GenBank/DDBJ whole genome shotgun (WGS) entry which is preliminary data.</text>
</comment>
<dbReference type="Pfam" id="PF21259">
    <property type="entry name" value="Rgg_C"/>
    <property type="match status" value="1"/>
</dbReference>
<dbReference type="OrthoDB" id="2360592at2"/>
<accession>A0A430AN85</accession>
<dbReference type="InterPro" id="IPR053163">
    <property type="entry name" value="HTH-type_regulator_Rgg"/>
</dbReference>
<reference evidence="2 3" key="1">
    <citation type="submission" date="2017-05" db="EMBL/GenBank/DDBJ databases">
        <title>Vagococcus spp. assemblies.</title>
        <authorList>
            <person name="Gulvik C.A."/>
        </authorList>
    </citation>
    <scope>NUCLEOTIDE SEQUENCE [LARGE SCALE GENOMIC DNA]</scope>
    <source>
        <strain evidence="2 3">LMG 24798</strain>
    </source>
</reference>
<dbReference type="InterPro" id="IPR010057">
    <property type="entry name" value="Transcription_activator_Rgg_C"/>
</dbReference>
<evidence type="ECO:0000259" key="1">
    <source>
        <dbReference type="PROSITE" id="PS50943"/>
    </source>
</evidence>
<dbReference type="PANTHER" id="PTHR37038:SF12">
    <property type="entry name" value="TRANSCRIPTIONAL REGULATOR"/>
    <property type="match status" value="1"/>
</dbReference>
<protein>
    <recommendedName>
        <fullName evidence="1">HTH cro/C1-type domain-containing protein</fullName>
    </recommendedName>
</protein>